<feature type="domain" description="Retrotransposon gag" evidence="1">
    <location>
        <begin position="4"/>
        <end position="60"/>
    </location>
</feature>
<name>A0AAV9LUX3_9SOLN</name>
<reference evidence="2 3" key="1">
    <citation type="submission" date="2023-10" db="EMBL/GenBank/DDBJ databases">
        <title>Genome-Wide Identification Analysis in wild type Solanum Pinnatisectum Reveals Some Genes Defensing Phytophthora Infestans.</title>
        <authorList>
            <person name="Sun C."/>
        </authorList>
    </citation>
    <scope>NUCLEOTIDE SEQUENCE [LARGE SCALE GENOMIC DNA]</scope>
    <source>
        <strain evidence="2">LQN</strain>
        <tissue evidence="2">Leaf</tissue>
    </source>
</reference>
<organism evidence="2 3">
    <name type="scientific">Solanum pinnatisectum</name>
    <name type="common">tansyleaf nightshade</name>
    <dbReference type="NCBI Taxonomy" id="50273"/>
    <lineage>
        <taxon>Eukaryota</taxon>
        <taxon>Viridiplantae</taxon>
        <taxon>Streptophyta</taxon>
        <taxon>Embryophyta</taxon>
        <taxon>Tracheophyta</taxon>
        <taxon>Spermatophyta</taxon>
        <taxon>Magnoliopsida</taxon>
        <taxon>eudicotyledons</taxon>
        <taxon>Gunneridae</taxon>
        <taxon>Pentapetalae</taxon>
        <taxon>asterids</taxon>
        <taxon>lamiids</taxon>
        <taxon>Solanales</taxon>
        <taxon>Solanaceae</taxon>
        <taxon>Solanoideae</taxon>
        <taxon>Solaneae</taxon>
        <taxon>Solanum</taxon>
    </lineage>
</organism>
<proteinExistence type="predicted"/>
<comment type="caution">
    <text evidence="2">The sequence shown here is derived from an EMBL/GenBank/DDBJ whole genome shotgun (WGS) entry which is preliminary data.</text>
</comment>
<dbReference type="EMBL" id="JAWPEI010000004">
    <property type="protein sequence ID" value="KAK4729565.1"/>
    <property type="molecule type" value="Genomic_DNA"/>
</dbReference>
<evidence type="ECO:0000259" key="1">
    <source>
        <dbReference type="Pfam" id="PF03732"/>
    </source>
</evidence>
<dbReference type="AlphaFoldDB" id="A0AAV9LUX3"/>
<evidence type="ECO:0000313" key="3">
    <source>
        <dbReference type="Proteomes" id="UP001311915"/>
    </source>
</evidence>
<dbReference type="InterPro" id="IPR005162">
    <property type="entry name" value="Retrotrans_gag_dom"/>
</dbReference>
<accession>A0AAV9LUX3</accession>
<sequence>MGCFFPYELREAKVREFLTLKQIFMSVHEYSLKFTQLSCYASEMIADIRSRMSQFVAGLSRLSSKEGKAAMLIGDMNIARLIMNV</sequence>
<evidence type="ECO:0000313" key="2">
    <source>
        <dbReference type="EMBL" id="KAK4729565.1"/>
    </source>
</evidence>
<gene>
    <name evidence="2" type="ORF">R3W88_022553</name>
</gene>
<dbReference type="Proteomes" id="UP001311915">
    <property type="component" value="Unassembled WGS sequence"/>
</dbReference>
<dbReference type="Pfam" id="PF03732">
    <property type="entry name" value="Retrotrans_gag"/>
    <property type="match status" value="1"/>
</dbReference>
<keyword evidence="3" id="KW-1185">Reference proteome</keyword>
<protein>
    <recommendedName>
        <fullName evidence="1">Retrotransposon gag domain-containing protein</fullName>
    </recommendedName>
</protein>